<evidence type="ECO:0000313" key="7">
    <source>
        <dbReference type="Proteomes" id="UP000249166"/>
    </source>
</evidence>
<reference evidence="6 7" key="1">
    <citation type="submission" date="2018-04" db="EMBL/GenBank/DDBJ databases">
        <title>Bacteria isolated from cave deposits of Manipur.</title>
        <authorList>
            <person name="Sahoo D."/>
            <person name="Sarangthem I."/>
            <person name="Nandeibam J."/>
        </authorList>
    </citation>
    <scope>NUCLEOTIDE SEQUENCE [LARGE SCALE GENOMIC DNA]</scope>
    <source>
        <strain evidence="7">mrc11</strain>
    </source>
</reference>
<dbReference type="Proteomes" id="UP000249166">
    <property type="component" value="Unassembled WGS sequence"/>
</dbReference>
<keyword evidence="2 5" id="KW-0812">Transmembrane</keyword>
<evidence type="ECO:0000256" key="2">
    <source>
        <dbReference type="ARBA" id="ARBA00022692"/>
    </source>
</evidence>
<feature type="transmembrane region" description="Helical" evidence="5">
    <location>
        <begin position="134"/>
        <end position="153"/>
    </location>
</feature>
<protein>
    <recommendedName>
        <fullName evidence="8">DoxX family protein</fullName>
    </recommendedName>
</protein>
<comment type="caution">
    <text evidence="6">The sequence shown here is derived from an EMBL/GenBank/DDBJ whole genome shotgun (WGS) entry which is preliminary data.</text>
</comment>
<evidence type="ECO:0000256" key="1">
    <source>
        <dbReference type="ARBA" id="ARBA00004141"/>
    </source>
</evidence>
<feature type="transmembrane region" description="Helical" evidence="5">
    <location>
        <begin position="36"/>
        <end position="59"/>
    </location>
</feature>
<proteinExistence type="predicted"/>
<dbReference type="Pfam" id="PF07681">
    <property type="entry name" value="DoxX"/>
    <property type="match status" value="1"/>
</dbReference>
<dbReference type="InterPro" id="IPR032808">
    <property type="entry name" value="DoxX"/>
</dbReference>
<sequence>MKTLLRGGGLLVRLGGAADARLVHVLRPAALPSLRILLGVLFIWFGALKVAGVSPVAAMVAGTLPWADPHLVVPVLGGVEVLLGAALVTGVALRVALPVLAAHLCGTFLTFLMLPGLMFSDGDPLLLTGDGEFVMKNLVLIAATLALIAHAPARTRNRDGARQLRARAAAQN</sequence>
<accession>A0A328H9T0</accession>
<keyword evidence="4 5" id="KW-0472">Membrane</keyword>
<name>A0A328H9T0_ARTGO</name>
<keyword evidence="3 5" id="KW-1133">Transmembrane helix</keyword>
<organism evidence="6 7">
    <name type="scientific">Arthrobacter globiformis</name>
    <dbReference type="NCBI Taxonomy" id="1665"/>
    <lineage>
        <taxon>Bacteria</taxon>
        <taxon>Bacillati</taxon>
        <taxon>Actinomycetota</taxon>
        <taxon>Actinomycetes</taxon>
        <taxon>Micrococcales</taxon>
        <taxon>Micrococcaceae</taxon>
        <taxon>Arthrobacter</taxon>
    </lineage>
</organism>
<dbReference type="OrthoDB" id="265224at2"/>
<feature type="transmembrane region" description="Helical" evidence="5">
    <location>
        <begin position="95"/>
        <end position="114"/>
    </location>
</feature>
<evidence type="ECO:0000256" key="3">
    <source>
        <dbReference type="ARBA" id="ARBA00022989"/>
    </source>
</evidence>
<evidence type="ECO:0008006" key="8">
    <source>
        <dbReference type="Google" id="ProtNLM"/>
    </source>
</evidence>
<dbReference type="RefSeq" id="WP_111905947.1">
    <property type="nucleotide sequence ID" value="NZ_QLNP01000105.1"/>
</dbReference>
<feature type="transmembrane region" description="Helical" evidence="5">
    <location>
        <begin position="71"/>
        <end position="88"/>
    </location>
</feature>
<dbReference type="AlphaFoldDB" id="A0A328H9T0"/>
<gene>
    <name evidence="6" type="ORF">DBZ45_22160</name>
</gene>
<dbReference type="EMBL" id="QLNP01000105">
    <property type="protein sequence ID" value="RAM35278.1"/>
    <property type="molecule type" value="Genomic_DNA"/>
</dbReference>
<evidence type="ECO:0000256" key="5">
    <source>
        <dbReference type="SAM" id="Phobius"/>
    </source>
</evidence>
<dbReference type="GO" id="GO:0016020">
    <property type="term" value="C:membrane"/>
    <property type="evidence" value="ECO:0007669"/>
    <property type="project" value="UniProtKB-SubCell"/>
</dbReference>
<evidence type="ECO:0000313" key="6">
    <source>
        <dbReference type="EMBL" id="RAM35278.1"/>
    </source>
</evidence>
<comment type="subcellular location">
    <subcellularLocation>
        <location evidence="1">Membrane</location>
        <topology evidence="1">Multi-pass membrane protein</topology>
    </subcellularLocation>
</comment>
<evidence type="ECO:0000256" key="4">
    <source>
        <dbReference type="ARBA" id="ARBA00023136"/>
    </source>
</evidence>